<accession>A0A1Q9E656</accession>
<evidence type="ECO:0000256" key="9">
    <source>
        <dbReference type="ARBA" id="ARBA00022989"/>
    </source>
</evidence>
<reference evidence="16 17" key="1">
    <citation type="submission" date="2016-02" db="EMBL/GenBank/DDBJ databases">
        <title>Genome analysis of coral dinoflagellate symbionts highlights evolutionary adaptations to a symbiotic lifestyle.</title>
        <authorList>
            <person name="Aranda M."/>
            <person name="Li Y."/>
            <person name="Liew Y.J."/>
            <person name="Baumgarten S."/>
            <person name="Simakov O."/>
            <person name="Wilson M."/>
            <person name="Piel J."/>
            <person name="Ashoor H."/>
            <person name="Bougouffa S."/>
            <person name="Bajic V.B."/>
            <person name="Ryu T."/>
            <person name="Ravasi T."/>
            <person name="Bayer T."/>
            <person name="Micklem G."/>
            <person name="Kim H."/>
            <person name="Bhak J."/>
            <person name="Lajeunesse T.C."/>
            <person name="Voolstra C.R."/>
        </authorList>
    </citation>
    <scope>NUCLEOTIDE SEQUENCE [LARGE SCALE GENOMIC DNA]</scope>
    <source>
        <strain evidence="16 17">CCMP2467</strain>
    </source>
</reference>
<keyword evidence="6 14" id="KW-0812">Transmembrane</keyword>
<dbReference type="InterPro" id="IPR027359">
    <property type="entry name" value="Volt_channel_dom_sf"/>
</dbReference>
<gene>
    <name evidence="16" type="primary">Scn11a</name>
    <name evidence="16" type="ORF">AK812_SmicGene14221</name>
</gene>
<evidence type="ECO:0000256" key="11">
    <source>
        <dbReference type="ARBA" id="ARBA00023136"/>
    </source>
</evidence>
<sequence length="546" mass="61944">MDCPAADPEEKQSENDWLLAALDRKFAEQEKALHRLLDQVFRRDLNWGSERNSEVLLEREPMWEVQMEVKDLVAVLPSRIVEAKVSTKEDVQPKSSMKSNRRHKSLIGTQVMKEKWEPDPPLKRFVKGPLDGYMGMVVVVNLIFMIIMTQWTGSQADILLGISTSSSLNLTEHFFEISEYVFFVLFVLDVLIRVWVLRREWIYDQREGFMYLNVFDACVVVVNAFELLVLPLSRSQVSKHFFPAQIGTAAGSLLLLGSDQEQHANSIRVIKLLRIVRTLRIVKTVTIFRQLRLLVGTCIASIGALFWSMVLLMVLKVGFALIICQALQGYVLDDQQDLDTRLLVNNLYGDFGKAFYTMFEVTHSGSWPRVVRPVVDDVDALYAIPFLTYITLVVFAVIRIVTALFLKETLASAANDADMVMEDNRRMARDAQNKLEELFRAADDDGDGNLTKDEFAAAMSLPSVQGFLTSLDVSVRDCHPLFDILDDGDGLITTAEFCKGLMQLKGQARALDIFVLQRENAKLMKECQDIQRSLLHISESFRGAVK</sequence>
<keyword evidence="4" id="KW-0109">Calcium transport</keyword>
<keyword evidence="13 16" id="KW-0407">Ion channel</keyword>
<feature type="transmembrane region" description="Helical" evidence="14">
    <location>
        <begin position="208"/>
        <end position="229"/>
    </location>
</feature>
<dbReference type="InterPro" id="IPR050599">
    <property type="entry name" value="VDCC_alpha-1_subunit"/>
</dbReference>
<keyword evidence="12" id="KW-0325">Glycoprotein</keyword>
<feature type="transmembrane region" description="Helical" evidence="14">
    <location>
        <begin position="241"/>
        <end position="258"/>
    </location>
</feature>
<dbReference type="InterPro" id="IPR005821">
    <property type="entry name" value="Ion_trans_dom"/>
</dbReference>
<evidence type="ECO:0000256" key="5">
    <source>
        <dbReference type="ARBA" id="ARBA00022673"/>
    </source>
</evidence>
<dbReference type="Proteomes" id="UP000186817">
    <property type="component" value="Unassembled WGS sequence"/>
</dbReference>
<evidence type="ECO:0000256" key="10">
    <source>
        <dbReference type="ARBA" id="ARBA00023065"/>
    </source>
</evidence>
<keyword evidence="17" id="KW-1185">Reference proteome</keyword>
<dbReference type="PROSITE" id="PS50222">
    <property type="entry name" value="EF_HAND_2"/>
    <property type="match status" value="1"/>
</dbReference>
<evidence type="ECO:0000256" key="3">
    <source>
        <dbReference type="ARBA" id="ARBA00022553"/>
    </source>
</evidence>
<evidence type="ECO:0000256" key="2">
    <source>
        <dbReference type="ARBA" id="ARBA00022448"/>
    </source>
</evidence>
<dbReference type="PROSITE" id="PS00018">
    <property type="entry name" value="EF_HAND_1"/>
    <property type="match status" value="1"/>
</dbReference>
<keyword evidence="10" id="KW-0406">Ion transport</keyword>
<dbReference type="SMART" id="SM00054">
    <property type="entry name" value="EFh"/>
    <property type="match status" value="2"/>
</dbReference>
<dbReference type="GO" id="GO:0008331">
    <property type="term" value="F:high voltage-gated calcium channel activity"/>
    <property type="evidence" value="ECO:0007669"/>
    <property type="project" value="TreeGrafter"/>
</dbReference>
<dbReference type="GO" id="GO:0098703">
    <property type="term" value="P:calcium ion import across plasma membrane"/>
    <property type="evidence" value="ECO:0007669"/>
    <property type="project" value="TreeGrafter"/>
</dbReference>
<keyword evidence="3" id="KW-0597">Phosphoprotein</keyword>
<evidence type="ECO:0000313" key="16">
    <source>
        <dbReference type="EMBL" id="OLQ02888.1"/>
    </source>
</evidence>
<keyword evidence="8" id="KW-0851">Voltage-gated channel</keyword>
<dbReference type="GO" id="GO:0005891">
    <property type="term" value="C:voltage-gated calcium channel complex"/>
    <property type="evidence" value="ECO:0007669"/>
    <property type="project" value="TreeGrafter"/>
</dbReference>
<evidence type="ECO:0000256" key="13">
    <source>
        <dbReference type="ARBA" id="ARBA00023303"/>
    </source>
</evidence>
<dbReference type="Gene3D" id="1.10.287.70">
    <property type="match status" value="1"/>
</dbReference>
<proteinExistence type="predicted"/>
<name>A0A1Q9E656_SYMMI</name>
<comment type="subcellular location">
    <subcellularLocation>
        <location evidence="1">Membrane</location>
        <topology evidence="1">Multi-pass membrane protein</topology>
    </subcellularLocation>
</comment>
<keyword evidence="5" id="KW-0107">Calcium channel</keyword>
<feature type="transmembrane region" description="Helical" evidence="14">
    <location>
        <begin position="293"/>
        <end position="323"/>
    </location>
</feature>
<evidence type="ECO:0000313" key="17">
    <source>
        <dbReference type="Proteomes" id="UP000186817"/>
    </source>
</evidence>
<dbReference type="OMA" id="LEREPMW"/>
<dbReference type="GO" id="GO:0005509">
    <property type="term" value="F:calcium ion binding"/>
    <property type="evidence" value="ECO:0007669"/>
    <property type="project" value="InterPro"/>
</dbReference>
<dbReference type="InterPro" id="IPR018247">
    <property type="entry name" value="EF_Hand_1_Ca_BS"/>
</dbReference>
<dbReference type="Pfam" id="PF13202">
    <property type="entry name" value="EF-hand_5"/>
    <property type="match status" value="1"/>
</dbReference>
<organism evidence="16 17">
    <name type="scientific">Symbiodinium microadriaticum</name>
    <name type="common">Dinoflagellate</name>
    <name type="synonym">Zooxanthella microadriatica</name>
    <dbReference type="NCBI Taxonomy" id="2951"/>
    <lineage>
        <taxon>Eukaryota</taxon>
        <taxon>Sar</taxon>
        <taxon>Alveolata</taxon>
        <taxon>Dinophyceae</taxon>
        <taxon>Suessiales</taxon>
        <taxon>Symbiodiniaceae</taxon>
        <taxon>Symbiodinium</taxon>
    </lineage>
</organism>
<dbReference type="InterPro" id="IPR011992">
    <property type="entry name" value="EF-hand-dom_pair"/>
</dbReference>
<dbReference type="EMBL" id="LSRX01000251">
    <property type="protein sequence ID" value="OLQ02888.1"/>
    <property type="molecule type" value="Genomic_DNA"/>
</dbReference>
<evidence type="ECO:0000256" key="12">
    <source>
        <dbReference type="ARBA" id="ARBA00023180"/>
    </source>
</evidence>
<dbReference type="PANTHER" id="PTHR45628:SF7">
    <property type="entry name" value="VOLTAGE-DEPENDENT CALCIUM CHANNEL TYPE A SUBUNIT ALPHA-1"/>
    <property type="match status" value="1"/>
</dbReference>
<evidence type="ECO:0000256" key="14">
    <source>
        <dbReference type="SAM" id="Phobius"/>
    </source>
</evidence>
<keyword evidence="2" id="KW-0813">Transport</keyword>
<evidence type="ECO:0000256" key="1">
    <source>
        <dbReference type="ARBA" id="ARBA00004141"/>
    </source>
</evidence>
<keyword evidence="7" id="KW-0106">Calcium</keyword>
<dbReference type="SUPFAM" id="SSF81324">
    <property type="entry name" value="Voltage-gated potassium channels"/>
    <property type="match status" value="1"/>
</dbReference>
<dbReference type="PANTHER" id="PTHR45628">
    <property type="entry name" value="VOLTAGE-DEPENDENT CALCIUM CHANNEL TYPE A SUBUNIT ALPHA-1"/>
    <property type="match status" value="1"/>
</dbReference>
<feature type="transmembrane region" description="Helical" evidence="14">
    <location>
        <begin position="380"/>
        <end position="406"/>
    </location>
</feature>
<dbReference type="Pfam" id="PF00520">
    <property type="entry name" value="Ion_trans"/>
    <property type="match status" value="1"/>
</dbReference>
<dbReference type="SUPFAM" id="SSF47473">
    <property type="entry name" value="EF-hand"/>
    <property type="match status" value="1"/>
</dbReference>
<evidence type="ECO:0000256" key="4">
    <source>
        <dbReference type="ARBA" id="ARBA00022568"/>
    </source>
</evidence>
<dbReference type="CDD" id="cd00051">
    <property type="entry name" value="EFh"/>
    <property type="match status" value="1"/>
</dbReference>
<dbReference type="AlphaFoldDB" id="A0A1Q9E656"/>
<keyword evidence="11 14" id="KW-0472">Membrane</keyword>
<feature type="transmembrane region" description="Helical" evidence="14">
    <location>
        <begin position="133"/>
        <end position="153"/>
    </location>
</feature>
<evidence type="ECO:0000256" key="7">
    <source>
        <dbReference type="ARBA" id="ARBA00022837"/>
    </source>
</evidence>
<comment type="caution">
    <text evidence="16">The sequence shown here is derived from an EMBL/GenBank/DDBJ whole genome shotgun (WGS) entry which is preliminary data.</text>
</comment>
<dbReference type="InterPro" id="IPR002048">
    <property type="entry name" value="EF_hand_dom"/>
</dbReference>
<evidence type="ECO:0000256" key="6">
    <source>
        <dbReference type="ARBA" id="ARBA00022692"/>
    </source>
</evidence>
<evidence type="ECO:0000259" key="15">
    <source>
        <dbReference type="PROSITE" id="PS50222"/>
    </source>
</evidence>
<feature type="domain" description="EF-hand" evidence="15">
    <location>
        <begin position="430"/>
        <end position="465"/>
    </location>
</feature>
<protein>
    <submittedName>
        <fullName evidence="16">Sodium channel protein type 11 subunit alpha</fullName>
    </submittedName>
</protein>
<dbReference type="OrthoDB" id="431647at2759"/>
<keyword evidence="9 14" id="KW-1133">Transmembrane helix</keyword>
<evidence type="ECO:0000256" key="8">
    <source>
        <dbReference type="ARBA" id="ARBA00022882"/>
    </source>
</evidence>
<dbReference type="Gene3D" id="1.20.120.350">
    <property type="entry name" value="Voltage-gated potassium channels. Chain C"/>
    <property type="match status" value="1"/>
</dbReference>
<feature type="transmembrane region" description="Helical" evidence="14">
    <location>
        <begin position="173"/>
        <end position="196"/>
    </location>
</feature>
<dbReference type="Gene3D" id="1.10.238.10">
    <property type="entry name" value="EF-hand"/>
    <property type="match status" value="1"/>
</dbReference>